<reference evidence="1" key="2">
    <citation type="journal article" date="1991" name="Biochemistry">
        <title>Identification of a novel amino acid, o-bromo-L-phenylalanine, in egg-associated peptides that activate spermatozoa.</title>
        <authorList>
            <person name="Yoshino K."/>
            <person name="Takao T."/>
            <person name="Suhara M."/>
            <person name="Kitai T."/>
            <person name="Hori H."/>
            <person name="Nomura K."/>
            <person name="Yamaguchi M."/>
            <person name="Shimonishi Y."/>
            <person name="Suzuki N."/>
        </authorList>
    </citation>
    <scope>PROTEIN SEQUENCE</scope>
</reference>
<reference evidence="1" key="1">
    <citation type="journal article" date="1989" name="Comp. Biochem. Physiol.">
        <title>A halogenated amino acid-containing sperm activating peptide and its related peptides isolated from the egg jelly of sea urchins, Tripneustes gratilla, Pseudoboletia maculata, Strongylocentrotus nudus, Echinometra mathaei and Heterocentrotus mammillatus.</title>
        <authorList>
            <person name="Yoshino K.I."/>
            <person name="Kajiura H."/>
            <person name="Nomura K."/>
            <person name="Takao T."/>
            <person name="Shimonishi Y."/>
            <person name="Kurita M."/>
            <person name="Yamaguchi M."/>
            <person name="Suzuki N."/>
        </authorList>
    </citation>
    <scope>PROTEIN SEQUENCE</scope>
</reference>
<sequence length="10" mass="807">GFSIGGGGVG</sequence>
<proteinExistence type="evidence at protein level"/>
<name>Q7M3T6_TRIGR</name>
<keyword id="KW-0903">Direct protein sequencing</keyword>
<accession>Q7M3T6</accession>
<evidence type="ECO:0000313" key="1">
    <source>
        <dbReference type="PIR" id="C60527"/>
    </source>
</evidence>
<organism evidence="1">
    <name type="scientific">Tripneustes gratilla</name>
    <name type="common">Hawaian sea urchin</name>
    <name type="synonym">Echinus gratilla</name>
    <dbReference type="NCBI Taxonomy" id="7673"/>
    <lineage>
        <taxon>Eukaryota</taxon>
        <taxon>Metazoa</taxon>
        <taxon>Echinodermata</taxon>
        <taxon>Eleutherozoa</taxon>
        <taxon>Echinozoa</taxon>
        <taxon>Echinoidea</taxon>
        <taxon>Euechinoidea</taxon>
        <taxon>Echinacea</taxon>
        <taxon>Temnopleuroida</taxon>
        <taxon>Toxopneustidae</taxon>
        <taxon>Tripneustes</taxon>
    </lineage>
</organism>
<dbReference type="PIR" id="C60527">
    <property type="entry name" value="C60527"/>
</dbReference>
<protein>
    <submittedName>
        <fullName evidence="1">Sperm-activating peptide (Ser-3, Ile-4, Gly-5 SAP-I)</fullName>
    </submittedName>
</protein>